<feature type="compositionally biased region" description="Acidic residues" evidence="6">
    <location>
        <begin position="814"/>
        <end position="823"/>
    </location>
</feature>
<dbReference type="InterPro" id="IPR045152">
    <property type="entry name" value="EDC4-like"/>
</dbReference>
<dbReference type="Proteomes" id="UP001342314">
    <property type="component" value="Unassembled WGS sequence"/>
</dbReference>
<evidence type="ECO:0000256" key="2">
    <source>
        <dbReference type="ARBA" id="ARBA00022490"/>
    </source>
</evidence>
<dbReference type="SUPFAM" id="SSF50969">
    <property type="entry name" value="YVTN repeat-like/Quinoprotein amine dehydrogenase"/>
    <property type="match status" value="1"/>
</dbReference>
<feature type="region of interest" description="Disordered" evidence="6">
    <location>
        <begin position="1"/>
        <end position="308"/>
    </location>
</feature>
<comment type="subcellular location">
    <subcellularLocation>
        <location evidence="1">Cytoplasm</location>
    </subcellularLocation>
</comment>
<keyword evidence="4" id="KW-0677">Repeat</keyword>
<feature type="compositionally biased region" description="Polar residues" evidence="6">
    <location>
        <begin position="1280"/>
        <end position="1291"/>
    </location>
</feature>
<evidence type="ECO:0000256" key="4">
    <source>
        <dbReference type="ARBA" id="ARBA00022737"/>
    </source>
</evidence>
<name>A0AAV5GYP0_9BASI</name>
<organism evidence="7 8">
    <name type="scientific">Rhodotorula paludigena</name>
    <dbReference type="NCBI Taxonomy" id="86838"/>
    <lineage>
        <taxon>Eukaryota</taxon>
        <taxon>Fungi</taxon>
        <taxon>Dikarya</taxon>
        <taxon>Basidiomycota</taxon>
        <taxon>Pucciniomycotina</taxon>
        <taxon>Microbotryomycetes</taxon>
        <taxon>Sporidiobolales</taxon>
        <taxon>Sporidiobolaceae</taxon>
        <taxon>Rhodotorula</taxon>
    </lineage>
</organism>
<feature type="compositionally biased region" description="Low complexity" evidence="6">
    <location>
        <begin position="976"/>
        <end position="988"/>
    </location>
</feature>
<evidence type="ECO:0000313" key="8">
    <source>
        <dbReference type="Proteomes" id="UP001342314"/>
    </source>
</evidence>
<dbReference type="GO" id="GO:0031087">
    <property type="term" value="P:deadenylation-independent decapping of nuclear-transcribed mRNA"/>
    <property type="evidence" value="ECO:0007669"/>
    <property type="project" value="InterPro"/>
</dbReference>
<reference evidence="7 8" key="1">
    <citation type="submission" date="2021-12" db="EMBL/GenBank/DDBJ databases">
        <title>High titer production of polyol ester of fatty acids by Rhodotorula paludigena BS15 towards product separation-free biomass refinery.</title>
        <authorList>
            <person name="Mano J."/>
            <person name="Ono H."/>
            <person name="Tanaka T."/>
            <person name="Naito K."/>
            <person name="Sushida H."/>
            <person name="Ike M."/>
            <person name="Tokuyasu K."/>
            <person name="Kitaoka M."/>
        </authorList>
    </citation>
    <scope>NUCLEOTIDE SEQUENCE [LARGE SCALE GENOMIC DNA]</scope>
    <source>
        <strain evidence="7 8">BS15</strain>
    </source>
</reference>
<feature type="compositionally biased region" description="Low complexity" evidence="6">
    <location>
        <begin position="292"/>
        <end position="306"/>
    </location>
</feature>
<feature type="region of interest" description="Disordered" evidence="6">
    <location>
        <begin position="803"/>
        <end position="823"/>
    </location>
</feature>
<keyword evidence="2" id="KW-0963">Cytoplasm</keyword>
<dbReference type="InterPro" id="IPR011044">
    <property type="entry name" value="Quino_amine_DH_bsu"/>
</dbReference>
<dbReference type="GO" id="GO:0000932">
    <property type="term" value="C:P-body"/>
    <property type="evidence" value="ECO:0007669"/>
    <property type="project" value="TreeGrafter"/>
</dbReference>
<dbReference type="PANTHER" id="PTHR15598:SF5">
    <property type="entry name" value="ENHANCER OF MRNA-DECAPPING PROTEIN 4"/>
    <property type="match status" value="1"/>
</dbReference>
<protein>
    <recommendedName>
        <fullName evidence="9">Proteophosphoglycan ppg4</fullName>
    </recommendedName>
</protein>
<dbReference type="PANTHER" id="PTHR15598">
    <property type="entry name" value="ENHANCER OF MRNA-DECAPPING PROTEIN 4"/>
    <property type="match status" value="1"/>
</dbReference>
<comment type="caution">
    <text evidence="7">The sequence shown here is derived from an EMBL/GenBank/DDBJ whole genome shotgun (WGS) entry which is preliminary data.</text>
</comment>
<feature type="region of interest" description="Disordered" evidence="6">
    <location>
        <begin position="976"/>
        <end position="995"/>
    </location>
</feature>
<dbReference type="InterPro" id="IPR015943">
    <property type="entry name" value="WD40/YVTN_repeat-like_dom_sf"/>
</dbReference>
<evidence type="ECO:0000256" key="6">
    <source>
        <dbReference type="SAM" id="MobiDB-lite"/>
    </source>
</evidence>
<evidence type="ECO:0000256" key="3">
    <source>
        <dbReference type="ARBA" id="ARBA00022574"/>
    </source>
</evidence>
<feature type="compositionally biased region" description="Basic and acidic residues" evidence="6">
    <location>
        <begin position="254"/>
        <end position="265"/>
    </location>
</feature>
<gene>
    <name evidence="7" type="ORF">Rhopal_007714-T1</name>
</gene>
<keyword evidence="3" id="KW-0853">WD repeat</keyword>
<evidence type="ECO:0000256" key="1">
    <source>
        <dbReference type="ARBA" id="ARBA00004496"/>
    </source>
</evidence>
<feature type="compositionally biased region" description="Low complexity" evidence="6">
    <location>
        <begin position="38"/>
        <end position="61"/>
    </location>
</feature>
<accession>A0AAV5GYP0</accession>
<sequence>MSSADELLSILRGTRPAPSLPDGAGAPPPPGHGGAAGGSAPPARAPSASSLSPSLYQTAPHTPAPAPAAPDLVRLFSGNPPHSSPAASQPPPGAQQTAQQSFLDLSSATPQPASPPVPSRGNSASLLSLLHGSSVAPRAAHSQSQPAPAETTKGTTPGERGQFSPASPPGGTARELLGLLMGAGTPAKSPGPSNAPRSGAGGGAQNGLHEGDAPSTASVASNGAAPSPPSISDDSKPVPTTKGPNFSFASPFEALEKLRQDERRASPVAARSPLSSVPAHIRTPSTARPALSVTSSSDTSEPGSPSLLQTLNAPVALAQVASGPTSPTPLPTSYLAAQYLSPSPSAAPSWAPSGVRLPRSAHPPDAPQHLSILLTEPHLDSLAPTLPQVTPITLLSIPPAFLGARRTAAIWERGIVYATGAKGRVRVIDRESGATVLLKGGKKDGEVRDVQVAPYATKEGRRSIACVNGAGAVAVWEVQDGFASEGEASPIRTFGLPPAAGDTFSLVRFSPNADSNLLAAVQRRGVVLFQPTDAGRRSELNFEGDIADVAFSHDGTAFIVLSSDGQYSVYATDDLALSLSGDVPSLPVGATADEIAFLSPADVESPCAAIAVSSRSGTHITLLPLAREVSVEQLKPAVVDFTAASAVDGLWGQVAYHRESQSLVVSNSLRGSLYAFRLTFAPPPTSPSYTTDAAHLRLLASAPLNGTRPTLLRVDHVLEHPTPSPILSFSLDSLPSAEASATTAESALPAGVRAASKLQYGALVVHPGGVHHVALAAERPRVYTPAAERDRAAGIAFGFGTAASGGGQPVPDLSEIDEDEDDGDGDAKDAFAAALAAGRRMSLEGSIYVSSEVEVVVDEPETDEISLRVASSLADFRFDSSPAPLAPVLPHVDSVVLGNAQPSIDEPPLGDLSNGLGGALTPVALASPGVTPSTLSASEGIKLAGPVVNAAIRSMKASKAAAASSATGAASPALSTAAVKGGSSPPASVGGGIETGLDGLQSSDSALLKELRRIEAVLPGKIGKAVSRELEKHTASHADPTSSAGAAAAHDEALVALVQQSLAKDIERAVQSGVQQHMSSQVAQTVEQAVRKEMGRGVEEAIRQILPREMEQQLSQPRIAFSLSHSIATTIAPPLERSLTTALVKSVVPLVDKQIGAAVEGVIKNIRQEMVDVRKEIVQEQSGSVAILEDEVANLREEVSTLKAMVEKMHSLLLATPRTPPAITSPRALQQPPATVPQQTRPPAQRHVSQPLSLSTRAPPRGPLLPASPLHPLRREYAPSSGNPHEPTPSSYALPPIPRAPTPPERYEELFTEAMQPRHEPEFTALVHLIHSSPLSRLDAVFPAPPAPPKITMAVVLSLAFRLSQVIAGKETPLDDEGKKQLLWLRKAIAACDGKQPPELLALIPRILTNVIENLVLRGRSLMALHDQAGAGEVRLVQQYAHARLSLFVQSGPEGPGVEAFRR</sequence>
<dbReference type="Gene3D" id="2.130.10.10">
    <property type="entry name" value="YVTN repeat-like/Quinoprotein amine dehydrogenase"/>
    <property type="match status" value="1"/>
</dbReference>
<evidence type="ECO:0000313" key="7">
    <source>
        <dbReference type="EMBL" id="GJN94631.1"/>
    </source>
</evidence>
<feature type="compositionally biased region" description="Low complexity" evidence="6">
    <location>
        <begin position="123"/>
        <end position="134"/>
    </location>
</feature>
<proteinExistence type="predicted"/>
<feature type="compositionally biased region" description="Low complexity" evidence="6">
    <location>
        <begin position="16"/>
        <end position="25"/>
    </location>
</feature>
<evidence type="ECO:0000256" key="5">
    <source>
        <dbReference type="SAM" id="Coils"/>
    </source>
</evidence>
<feature type="coiled-coil region" evidence="5">
    <location>
        <begin position="1178"/>
        <end position="1205"/>
    </location>
</feature>
<keyword evidence="8" id="KW-1185">Reference proteome</keyword>
<keyword evidence="5" id="KW-0175">Coiled coil</keyword>
<feature type="compositionally biased region" description="Polar residues" evidence="6">
    <location>
        <begin position="102"/>
        <end position="111"/>
    </location>
</feature>
<feature type="region of interest" description="Disordered" evidence="6">
    <location>
        <begin position="1217"/>
        <end position="1302"/>
    </location>
</feature>
<feature type="compositionally biased region" description="Polar residues" evidence="6">
    <location>
        <begin position="1232"/>
        <end position="1256"/>
    </location>
</feature>
<evidence type="ECO:0008006" key="9">
    <source>
        <dbReference type="Google" id="ProtNLM"/>
    </source>
</evidence>
<dbReference type="EMBL" id="BQKY01000018">
    <property type="protein sequence ID" value="GJN94631.1"/>
    <property type="molecule type" value="Genomic_DNA"/>
</dbReference>